<dbReference type="GO" id="GO:0006355">
    <property type="term" value="P:regulation of DNA-templated transcription"/>
    <property type="evidence" value="ECO:0007669"/>
    <property type="project" value="InterPro"/>
</dbReference>
<evidence type="ECO:0000259" key="5">
    <source>
        <dbReference type="PROSITE" id="PS51063"/>
    </source>
</evidence>
<dbReference type="Pfam" id="PF00027">
    <property type="entry name" value="cNMP_binding"/>
    <property type="match status" value="1"/>
</dbReference>
<dbReference type="Proteomes" id="UP000464314">
    <property type="component" value="Chromosome"/>
</dbReference>
<dbReference type="AlphaFoldDB" id="A0A6P1THF2"/>
<evidence type="ECO:0000313" key="7">
    <source>
        <dbReference type="Proteomes" id="UP000464314"/>
    </source>
</evidence>
<accession>A0A6P1THF2</accession>
<feature type="domain" description="HTH crp-type" evidence="5">
    <location>
        <begin position="154"/>
        <end position="219"/>
    </location>
</feature>
<keyword evidence="7" id="KW-1185">Reference proteome</keyword>
<sequence>MNQEILILKQVSLFQGIEISGIEDILGCLGSNVKSYKKNQSIISAGSKIISLGIVLSGGVQVIREDILGNRMLVTSLAEGEIFGETFACAGIEECPVSVIAMEPSRVLMLPINRIVTPCSKACSFHSSLLTNLLQLLARKNLYLNNKMELISKRTIREKIMAYLTAEAEKNHSNSFEILLNRNEMADYLCIDRSAMSREISRMQNDDIIKYHKNHFTIL</sequence>
<dbReference type="SUPFAM" id="SSF51206">
    <property type="entry name" value="cAMP-binding domain-like"/>
    <property type="match status" value="1"/>
</dbReference>
<evidence type="ECO:0000256" key="1">
    <source>
        <dbReference type="ARBA" id="ARBA00023015"/>
    </source>
</evidence>
<dbReference type="InterPro" id="IPR000595">
    <property type="entry name" value="cNMP-bd_dom"/>
</dbReference>
<keyword evidence="2" id="KW-0238">DNA-binding</keyword>
<feature type="domain" description="Cyclic nucleotide-binding" evidence="4">
    <location>
        <begin position="13"/>
        <end position="114"/>
    </location>
</feature>
<dbReference type="PROSITE" id="PS50042">
    <property type="entry name" value="CNMP_BINDING_3"/>
    <property type="match status" value="1"/>
</dbReference>
<evidence type="ECO:0000256" key="2">
    <source>
        <dbReference type="ARBA" id="ARBA00023125"/>
    </source>
</evidence>
<dbReference type="RefSeq" id="WP_161836689.1">
    <property type="nucleotide sequence ID" value="NZ_CP048000.1"/>
</dbReference>
<dbReference type="InterPro" id="IPR036390">
    <property type="entry name" value="WH_DNA-bd_sf"/>
</dbReference>
<name>A0A6P1THF2_9FIRM</name>
<organism evidence="6 7">
    <name type="scientific">Anaerocolumna sedimenticola</name>
    <dbReference type="NCBI Taxonomy" id="2696063"/>
    <lineage>
        <taxon>Bacteria</taxon>
        <taxon>Bacillati</taxon>
        <taxon>Bacillota</taxon>
        <taxon>Clostridia</taxon>
        <taxon>Lachnospirales</taxon>
        <taxon>Lachnospiraceae</taxon>
        <taxon>Anaerocolumna</taxon>
    </lineage>
</organism>
<evidence type="ECO:0000313" key="6">
    <source>
        <dbReference type="EMBL" id="QHQ59853.1"/>
    </source>
</evidence>
<dbReference type="CDD" id="cd00038">
    <property type="entry name" value="CAP_ED"/>
    <property type="match status" value="1"/>
</dbReference>
<protein>
    <submittedName>
        <fullName evidence="6">Cyclic nucleotide-binding domain-containing protein</fullName>
    </submittedName>
</protein>
<dbReference type="SUPFAM" id="SSF46785">
    <property type="entry name" value="Winged helix' DNA-binding domain"/>
    <property type="match status" value="1"/>
</dbReference>
<dbReference type="EMBL" id="CP048000">
    <property type="protein sequence ID" value="QHQ59853.1"/>
    <property type="molecule type" value="Genomic_DNA"/>
</dbReference>
<keyword evidence="3" id="KW-0804">Transcription</keyword>
<proteinExistence type="predicted"/>
<keyword evidence="1" id="KW-0805">Transcription regulation</keyword>
<dbReference type="KEGG" id="anr:Ana3638_02780"/>
<dbReference type="GO" id="GO:0003677">
    <property type="term" value="F:DNA binding"/>
    <property type="evidence" value="ECO:0007669"/>
    <property type="project" value="UniProtKB-KW"/>
</dbReference>
<dbReference type="PROSITE" id="PS51063">
    <property type="entry name" value="HTH_CRP_2"/>
    <property type="match status" value="1"/>
</dbReference>
<dbReference type="Gene3D" id="2.60.120.10">
    <property type="entry name" value="Jelly Rolls"/>
    <property type="match status" value="1"/>
</dbReference>
<evidence type="ECO:0000259" key="4">
    <source>
        <dbReference type="PROSITE" id="PS50042"/>
    </source>
</evidence>
<dbReference type="InterPro" id="IPR014710">
    <property type="entry name" value="RmlC-like_jellyroll"/>
</dbReference>
<reference evidence="6 7" key="1">
    <citation type="submission" date="2020-01" db="EMBL/GenBank/DDBJ databases">
        <title>Genome analysis of Anaerocolumna sp. CBA3638.</title>
        <authorList>
            <person name="Kim J."/>
            <person name="Roh S.W."/>
        </authorList>
    </citation>
    <scope>NUCLEOTIDE SEQUENCE [LARGE SCALE GENOMIC DNA]</scope>
    <source>
        <strain evidence="6 7">CBA3638</strain>
    </source>
</reference>
<dbReference type="InterPro" id="IPR012318">
    <property type="entry name" value="HTH_CRP"/>
</dbReference>
<dbReference type="InterPro" id="IPR018490">
    <property type="entry name" value="cNMP-bd_dom_sf"/>
</dbReference>
<gene>
    <name evidence="6" type="ORF">Ana3638_02780</name>
</gene>
<dbReference type="Pfam" id="PF13545">
    <property type="entry name" value="HTH_Crp_2"/>
    <property type="match status" value="1"/>
</dbReference>
<evidence type="ECO:0000256" key="3">
    <source>
        <dbReference type="ARBA" id="ARBA00023163"/>
    </source>
</evidence>